<dbReference type="SUPFAM" id="SSF54060">
    <property type="entry name" value="His-Me finger endonucleases"/>
    <property type="match status" value="1"/>
</dbReference>
<name>T0ZXT7_9ZZZZ</name>
<dbReference type="GO" id="GO:0016787">
    <property type="term" value="F:hydrolase activity"/>
    <property type="evidence" value="ECO:0007669"/>
    <property type="project" value="UniProtKB-KW"/>
</dbReference>
<keyword evidence="5 10" id="KW-0255">Endonuclease</keyword>
<evidence type="ECO:0000256" key="1">
    <source>
        <dbReference type="ARBA" id="ARBA00001946"/>
    </source>
</evidence>
<dbReference type="GO" id="GO:0046872">
    <property type="term" value="F:metal ion binding"/>
    <property type="evidence" value="ECO:0007669"/>
    <property type="project" value="UniProtKB-KW"/>
</dbReference>
<comment type="cofactor">
    <cofactor evidence="1">
        <name>Mg(2+)</name>
        <dbReference type="ChEBI" id="CHEBI:18420"/>
    </cofactor>
</comment>
<sequence length="211" mass="23682">MCAPHGGFADGYSPALRVPLYAAEHLTREHVVEHQRNHAGRHDSFRPDDRLSHNQRAELSDYMHSGFDRGHMAPDADSWDDESEYDTFVLSNMVPQAPDNNRELHAHIEGAVRHLAKQEGEIYVFTGPIFQGNTEYLDRRVAVPSGIFKLVYDPRRNAAAAYLENNVNGPQGQTYKAITPEQLTQLTGIDFLPGKNPSPLSLPVPKESNHF</sequence>
<dbReference type="SMART" id="SM00477">
    <property type="entry name" value="NUC"/>
    <property type="match status" value="1"/>
</dbReference>
<evidence type="ECO:0000256" key="4">
    <source>
        <dbReference type="ARBA" id="ARBA00022723"/>
    </source>
</evidence>
<comment type="caution">
    <text evidence="10">The sequence shown here is derived from an EMBL/GenBank/DDBJ whole genome shotgun (WGS) entry which is preliminary data.</text>
</comment>
<dbReference type="EC" id="3.-.-.-" evidence="10"/>
<dbReference type="InterPro" id="IPR001604">
    <property type="entry name" value="Endo_G_ENPP1-like_dom"/>
</dbReference>
<dbReference type="InterPro" id="IPR044925">
    <property type="entry name" value="His-Me_finger_sf"/>
</dbReference>
<organism evidence="10">
    <name type="scientific">mine drainage metagenome</name>
    <dbReference type="NCBI Taxonomy" id="410659"/>
    <lineage>
        <taxon>unclassified sequences</taxon>
        <taxon>metagenomes</taxon>
        <taxon>ecological metagenomes</taxon>
    </lineage>
</organism>
<feature type="domain" description="ENPP1-3/EXOG-like endonuclease/phosphodiesterase" evidence="8">
    <location>
        <begin position="5"/>
        <end position="198"/>
    </location>
</feature>
<evidence type="ECO:0000256" key="2">
    <source>
        <dbReference type="ARBA" id="ARBA00010052"/>
    </source>
</evidence>
<dbReference type="EMBL" id="AUZX01014021">
    <property type="protein sequence ID" value="EQD33494.1"/>
    <property type="molecule type" value="Genomic_DNA"/>
</dbReference>
<dbReference type="GO" id="GO:0003676">
    <property type="term" value="F:nucleic acid binding"/>
    <property type="evidence" value="ECO:0007669"/>
    <property type="project" value="InterPro"/>
</dbReference>
<reference evidence="10" key="2">
    <citation type="journal article" date="2014" name="ISME J.">
        <title>Microbial stratification in low pH oxic and suboxic macroscopic growths along an acid mine drainage.</title>
        <authorList>
            <person name="Mendez-Garcia C."/>
            <person name="Mesa V."/>
            <person name="Sprenger R.R."/>
            <person name="Richter M."/>
            <person name="Diez M.S."/>
            <person name="Solano J."/>
            <person name="Bargiela R."/>
            <person name="Golyshina O.V."/>
            <person name="Manteca A."/>
            <person name="Ramos J.L."/>
            <person name="Gallego J.R."/>
            <person name="Llorente I."/>
            <person name="Martins Dos Santos V.A."/>
            <person name="Jensen O.N."/>
            <person name="Pelaez A.I."/>
            <person name="Sanchez J."/>
            <person name="Ferrer M."/>
        </authorList>
    </citation>
    <scope>NUCLEOTIDE SEQUENCE</scope>
</reference>
<evidence type="ECO:0000313" key="10">
    <source>
        <dbReference type="EMBL" id="EQD33494.1"/>
    </source>
</evidence>
<dbReference type="InterPro" id="IPR018524">
    <property type="entry name" value="DNA/RNA_endonuclease_AS"/>
</dbReference>
<dbReference type="InterPro" id="IPR020821">
    <property type="entry name" value="ENPP1-3/EXOG-like_nuc-like"/>
</dbReference>
<dbReference type="PANTHER" id="PTHR13966:SF5">
    <property type="entry name" value="ENDONUCLEASE G, MITOCHONDRIAL"/>
    <property type="match status" value="1"/>
</dbReference>
<dbReference type="AlphaFoldDB" id="T0ZXT7"/>
<dbReference type="PANTHER" id="PTHR13966">
    <property type="entry name" value="ENDONUCLEASE RELATED"/>
    <property type="match status" value="1"/>
</dbReference>
<dbReference type="Gene3D" id="3.40.570.10">
    <property type="entry name" value="Extracellular Endonuclease, subunit A"/>
    <property type="match status" value="1"/>
</dbReference>
<dbReference type="GO" id="GO:0004519">
    <property type="term" value="F:endonuclease activity"/>
    <property type="evidence" value="ECO:0007669"/>
    <property type="project" value="UniProtKB-KW"/>
</dbReference>
<evidence type="ECO:0000256" key="6">
    <source>
        <dbReference type="ARBA" id="ARBA00022801"/>
    </source>
</evidence>
<dbReference type="InterPro" id="IPR044929">
    <property type="entry name" value="DNA/RNA_non-sp_Endonuclease_sf"/>
</dbReference>
<feature type="domain" description="DNA/RNA non-specific endonuclease/pyrophosphatase/phosphodiesterase" evidence="9">
    <location>
        <begin position="4"/>
        <end position="198"/>
    </location>
</feature>
<dbReference type="PROSITE" id="PS01070">
    <property type="entry name" value="NUCLEASE_NON_SPEC"/>
    <property type="match status" value="1"/>
</dbReference>
<accession>T0ZXT7</accession>
<evidence type="ECO:0000259" key="8">
    <source>
        <dbReference type="SMART" id="SM00477"/>
    </source>
</evidence>
<keyword evidence="4" id="KW-0479">Metal-binding</keyword>
<evidence type="ECO:0000259" key="9">
    <source>
        <dbReference type="SMART" id="SM00892"/>
    </source>
</evidence>
<gene>
    <name evidence="10" type="ORF">B1A_19006</name>
</gene>
<keyword evidence="3" id="KW-0540">Nuclease</keyword>
<evidence type="ECO:0000256" key="3">
    <source>
        <dbReference type="ARBA" id="ARBA00022722"/>
    </source>
</evidence>
<evidence type="ECO:0000256" key="5">
    <source>
        <dbReference type="ARBA" id="ARBA00022759"/>
    </source>
</evidence>
<dbReference type="InterPro" id="IPR040255">
    <property type="entry name" value="Non-specific_endonuclease"/>
</dbReference>
<feature type="non-terminal residue" evidence="10">
    <location>
        <position position="211"/>
    </location>
</feature>
<keyword evidence="7" id="KW-0460">Magnesium</keyword>
<comment type="similarity">
    <text evidence="2">Belongs to the DNA/RNA non-specific endonuclease family.</text>
</comment>
<dbReference type="Pfam" id="PF01223">
    <property type="entry name" value="Endonuclease_NS"/>
    <property type="match status" value="1"/>
</dbReference>
<evidence type="ECO:0000256" key="7">
    <source>
        <dbReference type="ARBA" id="ARBA00022842"/>
    </source>
</evidence>
<reference evidence="10" key="1">
    <citation type="submission" date="2013-08" db="EMBL/GenBank/DDBJ databases">
        <authorList>
            <person name="Mendez C."/>
            <person name="Richter M."/>
            <person name="Ferrer M."/>
            <person name="Sanchez J."/>
        </authorList>
    </citation>
    <scope>NUCLEOTIDE SEQUENCE</scope>
</reference>
<protein>
    <submittedName>
        <fullName evidence="10">DNA/RNA non-specific endonuclease</fullName>
        <ecNumber evidence="10">3.-.-.-</ecNumber>
    </submittedName>
</protein>
<dbReference type="SMART" id="SM00892">
    <property type="entry name" value="Endonuclease_NS"/>
    <property type="match status" value="1"/>
</dbReference>
<keyword evidence="6 10" id="KW-0378">Hydrolase</keyword>
<proteinExistence type="inferred from homology"/>